<dbReference type="Proteomes" id="UP000215596">
    <property type="component" value="Unassembled WGS sequence"/>
</dbReference>
<feature type="binding site" evidence="6">
    <location>
        <position position="224"/>
    </location>
    <ligand>
        <name>FMN</name>
        <dbReference type="ChEBI" id="CHEBI:58210"/>
    </ligand>
</feature>
<evidence type="ECO:0000256" key="6">
    <source>
        <dbReference type="PIRSR" id="PIRSR000337-1"/>
    </source>
</evidence>
<evidence type="ECO:0000259" key="7">
    <source>
        <dbReference type="Pfam" id="PF00296"/>
    </source>
</evidence>
<evidence type="ECO:0000256" key="1">
    <source>
        <dbReference type="ARBA" id="ARBA00022630"/>
    </source>
</evidence>
<feature type="binding site" evidence="6">
    <location>
        <position position="223"/>
    </location>
    <ligand>
        <name>FMN</name>
        <dbReference type="ChEBI" id="CHEBI:58210"/>
    </ligand>
</feature>
<feature type="binding site" evidence="6">
    <location>
        <position position="149"/>
    </location>
    <ligand>
        <name>FMN</name>
        <dbReference type="ChEBI" id="CHEBI:58210"/>
    </ligand>
</feature>
<dbReference type="PANTHER" id="PTHR30011">
    <property type="entry name" value="ALKANESULFONATE MONOOXYGENASE-RELATED"/>
    <property type="match status" value="1"/>
</dbReference>
<dbReference type="AlphaFoldDB" id="A0A268EV90"/>
<evidence type="ECO:0000256" key="4">
    <source>
        <dbReference type="ARBA" id="ARBA00023033"/>
    </source>
</evidence>
<comment type="similarity">
    <text evidence="5">Belongs to the NtaA/SnaA/DszA monooxygenase family.</text>
</comment>
<comment type="caution">
    <text evidence="8">The sequence shown here is derived from an EMBL/GenBank/DDBJ whole genome shotgun (WGS) entry which is preliminary data.</text>
</comment>
<dbReference type="InterPro" id="IPR051260">
    <property type="entry name" value="Diverse_substr_monoxygenases"/>
</dbReference>
<dbReference type="InterPro" id="IPR036661">
    <property type="entry name" value="Luciferase-like_sf"/>
</dbReference>
<dbReference type="InterPro" id="IPR011251">
    <property type="entry name" value="Luciferase-like_dom"/>
</dbReference>
<dbReference type="EMBL" id="NPBY01000032">
    <property type="protein sequence ID" value="PAD77037.1"/>
    <property type="molecule type" value="Genomic_DNA"/>
</dbReference>
<dbReference type="InterPro" id="IPR016215">
    <property type="entry name" value="NTA_MOA"/>
</dbReference>
<proteinExistence type="inferred from homology"/>
<dbReference type="OrthoDB" id="3265338at2"/>
<evidence type="ECO:0000313" key="8">
    <source>
        <dbReference type="EMBL" id="PAD77037.1"/>
    </source>
</evidence>
<accession>A0A268EV90</accession>
<dbReference type="SUPFAM" id="SSF51679">
    <property type="entry name" value="Bacterial luciferase-like"/>
    <property type="match status" value="1"/>
</dbReference>
<dbReference type="Gene3D" id="3.20.20.30">
    <property type="entry name" value="Luciferase-like domain"/>
    <property type="match status" value="1"/>
</dbReference>
<reference evidence="8 9" key="1">
    <citation type="submission" date="2017-07" db="EMBL/GenBank/DDBJ databases">
        <title>Isolation and whole genome analysis of endospore-forming bacteria from heroin.</title>
        <authorList>
            <person name="Kalinowski J."/>
            <person name="Ahrens B."/>
            <person name="Al-Dilaimi A."/>
            <person name="Winkler A."/>
            <person name="Wibberg D."/>
            <person name="Schleenbecker U."/>
            <person name="Ruckert C."/>
            <person name="Wolfel R."/>
            <person name="Grass G."/>
        </authorList>
    </citation>
    <scope>NUCLEOTIDE SEQUENCE [LARGE SCALE GENOMIC DNA]</scope>
    <source>
        <strain evidence="8 9">7537-G1</strain>
    </source>
</reference>
<dbReference type="PANTHER" id="PTHR30011:SF16">
    <property type="entry name" value="C2H2 FINGER DOMAIN TRANSCRIPTION FACTOR (EUROFUNG)-RELATED"/>
    <property type="match status" value="1"/>
</dbReference>
<keyword evidence="1 6" id="KW-0285">Flavoprotein</keyword>
<keyword evidence="2 6" id="KW-0288">FMN</keyword>
<dbReference type="Pfam" id="PF00296">
    <property type="entry name" value="Bac_luciferase"/>
    <property type="match status" value="1"/>
</dbReference>
<sequence length="448" mass="49640">MSGLDRSRKQLHLNLFLMSTGHHEASWRHPKASPQHAADFGYYARMAKLAEQAKMDAVFLADKYRLNIMTKYRVIPQLEAFTMLSALAAATERIGLVVTASTTYNDPYHIARKLASLDHISGGRAAWNIVTSTGDATARNFGQARHLPHTLRYERAHEFVEAAIRLWNGWAEDALRLDQEAGIYADMSRIQAADYEGKHVSVAGPLNLPRSPQGVPVLVQAGSSEDGRAFAARWAEVVFTAQPGIGEAAAFYADLKGRMSAYGRRPDHMKILPGCIPFVGDTEAEAKEKEQELNELSVSEYGLTNLSALLQTDLSGCPLDGPLPYERLPAPEQVQGQQSRFRLYTELARKENLSIRQLIIRTAGGRGHFTVAGTAVQIADTMQRWLEEQAADGFNLMPPLLPSGLEDFVHKVIPELQNRGIYRTDYSGSTLREHLGLKTESVIPQVYS</sequence>
<organism evidence="8 9">
    <name type="scientific">Paenibacillus campinasensis</name>
    <dbReference type="NCBI Taxonomy" id="66347"/>
    <lineage>
        <taxon>Bacteria</taxon>
        <taxon>Bacillati</taxon>
        <taxon>Bacillota</taxon>
        <taxon>Bacilli</taxon>
        <taxon>Bacillales</taxon>
        <taxon>Paenibacillaceae</taxon>
        <taxon>Paenibacillus</taxon>
    </lineage>
</organism>
<feature type="binding site" evidence="6">
    <location>
        <position position="62"/>
    </location>
    <ligand>
        <name>FMN</name>
        <dbReference type="ChEBI" id="CHEBI:58210"/>
    </ligand>
</feature>
<protein>
    <submittedName>
        <fullName evidence="8">Nitrilotriacetate monooxygenase</fullName>
    </submittedName>
</protein>
<dbReference type="PIRSF" id="PIRSF000337">
    <property type="entry name" value="NTA_MOA"/>
    <property type="match status" value="1"/>
</dbReference>
<feature type="domain" description="Luciferase-like" evidence="7">
    <location>
        <begin position="28"/>
        <end position="388"/>
    </location>
</feature>
<keyword evidence="3" id="KW-0560">Oxidoreductase</keyword>
<evidence type="ECO:0000313" key="9">
    <source>
        <dbReference type="Proteomes" id="UP000215596"/>
    </source>
</evidence>
<feature type="binding site" evidence="6">
    <location>
        <position position="153"/>
    </location>
    <ligand>
        <name>FMN</name>
        <dbReference type="ChEBI" id="CHEBI:58210"/>
    </ligand>
</feature>
<feature type="binding site" evidence="6">
    <location>
        <position position="99"/>
    </location>
    <ligand>
        <name>FMN</name>
        <dbReference type="ChEBI" id="CHEBI:58210"/>
    </ligand>
</feature>
<dbReference type="GO" id="GO:0016705">
    <property type="term" value="F:oxidoreductase activity, acting on paired donors, with incorporation or reduction of molecular oxygen"/>
    <property type="evidence" value="ECO:0007669"/>
    <property type="project" value="InterPro"/>
</dbReference>
<dbReference type="NCBIfam" id="TIGR03860">
    <property type="entry name" value="FMN_nitrolo"/>
    <property type="match status" value="1"/>
</dbReference>
<keyword evidence="4 8" id="KW-0503">Monooxygenase</keyword>
<evidence type="ECO:0000256" key="3">
    <source>
        <dbReference type="ARBA" id="ARBA00023002"/>
    </source>
</evidence>
<evidence type="ECO:0000256" key="5">
    <source>
        <dbReference type="ARBA" id="ARBA00033748"/>
    </source>
</evidence>
<evidence type="ECO:0000256" key="2">
    <source>
        <dbReference type="ARBA" id="ARBA00022643"/>
    </source>
</evidence>
<dbReference type="CDD" id="cd01095">
    <property type="entry name" value="Nitrilotriacetate_monoxgenase"/>
    <property type="match status" value="1"/>
</dbReference>
<gene>
    <name evidence="8" type="ORF">CHH67_11010</name>
</gene>
<name>A0A268EV90_9BACL</name>
<dbReference type="GO" id="GO:0004497">
    <property type="term" value="F:monooxygenase activity"/>
    <property type="evidence" value="ECO:0007669"/>
    <property type="project" value="UniProtKB-KW"/>
</dbReference>